<dbReference type="Pfam" id="PF07687">
    <property type="entry name" value="M20_dimer"/>
    <property type="match status" value="1"/>
</dbReference>
<keyword evidence="7" id="KW-0482">Metalloprotease</keyword>
<dbReference type="AlphaFoldDB" id="A0A1I7KWB3"/>
<protein>
    <recommendedName>
        <fullName evidence="13">Cytosol non-specific dipeptidase</fullName>
        <ecNumber evidence="10">3.4.13.18</ecNumber>
    </recommendedName>
    <alternativeName>
        <fullName evidence="16">Aminoacyl-histidine dipeptidase</fullName>
    </alternativeName>
    <alternativeName>
        <fullName evidence="15">Beta-alanyl-histidine dipeptidase</fullName>
    </alternativeName>
    <alternativeName>
        <fullName evidence="14">Carnosinase</fullName>
    </alternativeName>
    <alternativeName>
        <fullName evidence="11">Peptidase D</fullName>
    </alternativeName>
    <alternativeName>
        <fullName evidence="17">Xaa-His dipeptidase</fullName>
    </alternativeName>
</protein>
<evidence type="ECO:0000256" key="3">
    <source>
        <dbReference type="ARBA" id="ARBA00022670"/>
    </source>
</evidence>
<name>A0A1I7KWB3_9BACT</name>
<dbReference type="CDD" id="cd03890">
    <property type="entry name" value="M20_pepD"/>
    <property type="match status" value="1"/>
</dbReference>
<evidence type="ECO:0000256" key="6">
    <source>
        <dbReference type="ARBA" id="ARBA00022833"/>
    </source>
</evidence>
<evidence type="ECO:0000259" key="18">
    <source>
        <dbReference type="Pfam" id="PF07687"/>
    </source>
</evidence>
<dbReference type="Proteomes" id="UP000182491">
    <property type="component" value="Unassembled WGS sequence"/>
</dbReference>
<dbReference type="EC" id="3.4.13.18" evidence="10"/>
<dbReference type="SUPFAM" id="SSF53187">
    <property type="entry name" value="Zn-dependent exopeptidases"/>
    <property type="match status" value="1"/>
</dbReference>
<dbReference type="PRINTS" id="PR00934">
    <property type="entry name" value="XHISDIPTASE"/>
</dbReference>
<dbReference type="InterPro" id="IPR002933">
    <property type="entry name" value="Peptidase_M20"/>
</dbReference>
<dbReference type="EMBL" id="FPCA01000010">
    <property type="protein sequence ID" value="SFV01763.1"/>
    <property type="molecule type" value="Genomic_DNA"/>
</dbReference>
<sequence>MSSEVRNLAPKALWENFADLNAVPRPSKKEERVIRFMKEFGRKLGLETLEDETGNVIIKKPATPGMENRQTVAMQSHLDMVHQKNNDTAFDFDTQGIDMYVDEDWVRARGTTLGADNGIGVATIMAILASKDIPHPAIEALFTIDEETGMTGALGLKGGLLDASILLNLDTEDDRELTIGCAGGVDVTATGTYTQEATPAGMAGYKLIVKGLTGGHSGMDIILGRGNANKLVNRLLHNAVKQFGLRVSSIDGGGLRNAIPRESSAIVAVAVGDKDAFEKYVATQKAILVAEYKATDPNLQIVLETADAPDQVANEAFTLTLLRVIYATPNGIYRMSPEIAGLVQTSNNVARVEVKDGSYKILCLTRSSVDSEKEDLATAIQATLELAGAEVTLNGSYPGWAPNPDASIIQLMSDLYRSKFNSEPEVSACHAGLECGILGANYPGMEMISFGPNIRGAHSPDEKVQISSVQKYWDFLLDTLQRIPEKV</sequence>
<accession>A0A1I7KWB3</accession>
<dbReference type="PANTHER" id="PTHR43501:SF1">
    <property type="entry name" value="CYTOSOL NON-SPECIFIC DIPEPTIDASE"/>
    <property type="match status" value="1"/>
</dbReference>
<evidence type="ECO:0000256" key="14">
    <source>
        <dbReference type="ARBA" id="ARBA00075285"/>
    </source>
</evidence>
<dbReference type="PIRSF" id="PIRSF016599">
    <property type="entry name" value="Xaa-His_dipept"/>
    <property type="match status" value="1"/>
</dbReference>
<keyword evidence="5" id="KW-0378">Hydrolase</keyword>
<keyword evidence="8" id="KW-0170">Cobalt</keyword>
<dbReference type="FunFam" id="3.40.630.10:FF:000015">
    <property type="entry name" value="Aminoacyl-histidine dipeptidase PepD"/>
    <property type="match status" value="1"/>
</dbReference>
<evidence type="ECO:0000256" key="16">
    <source>
        <dbReference type="ARBA" id="ARBA00077688"/>
    </source>
</evidence>
<dbReference type="RefSeq" id="WP_068839057.1">
    <property type="nucleotide sequence ID" value="NZ_BMXC01000007.1"/>
</dbReference>
<gene>
    <name evidence="19" type="ORF">SAMN04487941_0038</name>
</gene>
<evidence type="ECO:0000256" key="1">
    <source>
        <dbReference type="ARBA" id="ARBA00001941"/>
    </source>
</evidence>
<proteinExistence type="inferred from homology"/>
<comment type="catalytic activity">
    <reaction evidence="9">
        <text>Hydrolysis of dipeptides, preferentially hydrophobic dipeptides including prolyl amino acids.</text>
        <dbReference type="EC" id="3.4.13.18"/>
    </reaction>
</comment>
<evidence type="ECO:0000256" key="13">
    <source>
        <dbReference type="ARBA" id="ARBA00071271"/>
    </source>
</evidence>
<reference evidence="20" key="1">
    <citation type="submission" date="2016-10" db="EMBL/GenBank/DDBJ databases">
        <authorList>
            <person name="Varghese N."/>
        </authorList>
    </citation>
    <scope>NUCLEOTIDE SEQUENCE [LARGE SCALE GENOMIC DNA]</scope>
    <source>
        <strain evidence="20">DSM 18820</strain>
    </source>
</reference>
<dbReference type="GO" id="GO:0006508">
    <property type="term" value="P:proteolysis"/>
    <property type="evidence" value="ECO:0007669"/>
    <property type="project" value="UniProtKB-KW"/>
</dbReference>
<dbReference type="InterPro" id="IPR001160">
    <property type="entry name" value="Peptidase_M20C"/>
</dbReference>
<evidence type="ECO:0000256" key="9">
    <source>
        <dbReference type="ARBA" id="ARBA00036421"/>
    </source>
</evidence>
<dbReference type="GO" id="GO:0005829">
    <property type="term" value="C:cytosol"/>
    <property type="evidence" value="ECO:0007669"/>
    <property type="project" value="TreeGrafter"/>
</dbReference>
<dbReference type="OrthoDB" id="9773892at2"/>
<dbReference type="PANTHER" id="PTHR43501">
    <property type="entry name" value="CYTOSOL NON-SPECIFIC DIPEPTIDASE"/>
    <property type="match status" value="1"/>
</dbReference>
<keyword evidence="6" id="KW-0862">Zinc</keyword>
<evidence type="ECO:0000256" key="4">
    <source>
        <dbReference type="ARBA" id="ARBA00022723"/>
    </source>
</evidence>
<evidence type="ECO:0000313" key="20">
    <source>
        <dbReference type="Proteomes" id="UP000182491"/>
    </source>
</evidence>
<dbReference type="STRING" id="388950.GCA_001611675_03175"/>
<evidence type="ECO:0000256" key="2">
    <source>
        <dbReference type="ARBA" id="ARBA00001947"/>
    </source>
</evidence>
<feature type="domain" description="Peptidase M20 dimerisation" evidence="18">
    <location>
        <begin position="210"/>
        <end position="294"/>
    </location>
</feature>
<evidence type="ECO:0000256" key="8">
    <source>
        <dbReference type="ARBA" id="ARBA00023285"/>
    </source>
</evidence>
<evidence type="ECO:0000256" key="7">
    <source>
        <dbReference type="ARBA" id="ARBA00023049"/>
    </source>
</evidence>
<evidence type="ECO:0000256" key="12">
    <source>
        <dbReference type="ARBA" id="ARBA00061423"/>
    </source>
</evidence>
<dbReference type="Gene3D" id="3.40.630.10">
    <property type="entry name" value="Zn peptidases"/>
    <property type="match status" value="2"/>
</dbReference>
<comment type="cofactor">
    <cofactor evidence="2">
        <name>Zn(2+)</name>
        <dbReference type="ChEBI" id="CHEBI:29105"/>
    </cofactor>
</comment>
<evidence type="ECO:0000256" key="11">
    <source>
        <dbReference type="ARBA" id="ARBA00044252"/>
    </source>
</evidence>
<keyword evidence="3" id="KW-0645">Protease</keyword>
<dbReference type="NCBIfam" id="TIGR01893">
    <property type="entry name" value="aa-his-dipept"/>
    <property type="match status" value="1"/>
</dbReference>
<dbReference type="FunFam" id="3.40.630.10:FF:000018">
    <property type="entry name" value="Aminoacyl-histidine dipeptidase PepD"/>
    <property type="match status" value="1"/>
</dbReference>
<keyword evidence="20" id="KW-1185">Reference proteome</keyword>
<evidence type="ECO:0000313" key="19">
    <source>
        <dbReference type="EMBL" id="SFV01763.1"/>
    </source>
</evidence>
<evidence type="ECO:0000256" key="5">
    <source>
        <dbReference type="ARBA" id="ARBA00022801"/>
    </source>
</evidence>
<evidence type="ECO:0000256" key="17">
    <source>
        <dbReference type="ARBA" id="ARBA00078074"/>
    </source>
</evidence>
<comment type="cofactor">
    <cofactor evidence="1">
        <name>Co(2+)</name>
        <dbReference type="ChEBI" id="CHEBI:48828"/>
    </cofactor>
</comment>
<dbReference type="GO" id="GO:0070573">
    <property type="term" value="F:metallodipeptidase activity"/>
    <property type="evidence" value="ECO:0007669"/>
    <property type="project" value="TreeGrafter"/>
</dbReference>
<keyword evidence="4" id="KW-0479">Metal-binding</keyword>
<dbReference type="InterPro" id="IPR011650">
    <property type="entry name" value="Peptidase_M20_dimer"/>
</dbReference>
<evidence type="ECO:0000256" key="10">
    <source>
        <dbReference type="ARBA" id="ARBA00038976"/>
    </source>
</evidence>
<dbReference type="GO" id="GO:0046872">
    <property type="term" value="F:metal ion binding"/>
    <property type="evidence" value="ECO:0007669"/>
    <property type="project" value="UniProtKB-KW"/>
</dbReference>
<comment type="similarity">
    <text evidence="12">Belongs to the peptidase M20C family.</text>
</comment>
<dbReference type="Pfam" id="PF01546">
    <property type="entry name" value="Peptidase_M20"/>
    <property type="match status" value="1"/>
</dbReference>
<organism evidence="19 20">
    <name type="scientific">Pontibacter akesuensis</name>
    <dbReference type="NCBI Taxonomy" id="388950"/>
    <lineage>
        <taxon>Bacteria</taxon>
        <taxon>Pseudomonadati</taxon>
        <taxon>Bacteroidota</taxon>
        <taxon>Cytophagia</taxon>
        <taxon>Cytophagales</taxon>
        <taxon>Hymenobacteraceae</taxon>
        <taxon>Pontibacter</taxon>
    </lineage>
</organism>
<evidence type="ECO:0000256" key="15">
    <source>
        <dbReference type="ARBA" id="ARBA00076004"/>
    </source>
</evidence>